<dbReference type="InterPro" id="IPR000089">
    <property type="entry name" value="Biotin_lipoyl"/>
</dbReference>
<comment type="caution">
    <text evidence="10">The sequence shown here is derived from an EMBL/GenBank/DDBJ whole genome shotgun (WGS) entry which is preliminary data.</text>
</comment>
<comment type="pathway">
    <text evidence="1 8">Lipid metabolism; fatty acid biosynthesis.</text>
</comment>
<evidence type="ECO:0000256" key="6">
    <source>
        <dbReference type="ARBA" id="ARBA00023160"/>
    </source>
</evidence>
<dbReference type="InterPro" id="IPR050709">
    <property type="entry name" value="Biotin_Carboxyl_Carrier/Decarb"/>
</dbReference>
<dbReference type="InterPro" id="IPR001249">
    <property type="entry name" value="AcCoA_biotinCC"/>
</dbReference>
<name>A0A5R9BXK1_9LACO</name>
<accession>A0A5R9BXK1</accession>
<dbReference type="PANTHER" id="PTHR45266">
    <property type="entry name" value="OXALOACETATE DECARBOXYLASE ALPHA CHAIN"/>
    <property type="match status" value="1"/>
</dbReference>
<dbReference type="PRINTS" id="PR01071">
    <property type="entry name" value="ACOABIOTINCC"/>
</dbReference>
<keyword evidence="5 8" id="KW-0443">Lipid metabolism</keyword>
<proteinExistence type="predicted"/>
<dbReference type="UniPathway" id="UPA00094"/>
<dbReference type="OrthoDB" id="9811735at2"/>
<evidence type="ECO:0000256" key="4">
    <source>
        <dbReference type="ARBA" id="ARBA00022832"/>
    </source>
</evidence>
<dbReference type="PROSITE" id="PS00188">
    <property type="entry name" value="BIOTIN"/>
    <property type="match status" value="1"/>
</dbReference>
<dbReference type="GO" id="GO:0009317">
    <property type="term" value="C:acetyl-CoA carboxylase complex"/>
    <property type="evidence" value="ECO:0007669"/>
    <property type="project" value="InterPro"/>
</dbReference>
<evidence type="ECO:0000313" key="10">
    <source>
        <dbReference type="EMBL" id="TLQ04592.1"/>
    </source>
</evidence>
<dbReference type="Gene3D" id="2.40.50.100">
    <property type="match status" value="1"/>
</dbReference>
<dbReference type="CDD" id="cd06850">
    <property type="entry name" value="biotinyl_domain"/>
    <property type="match status" value="1"/>
</dbReference>
<dbReference type="GO" id="GO:0003989">
    <property type="term" value="F:acetyl-CoA carboxylase activity"/>
    <property type="evidence" value="ECO:0007669"/>
    <property type="project" value="InterPro"/>
</dbReference>
<keyword evidence="6 8" id="KW-0275">Fatty acid biosynthesis</keyword>
<dbReference type="InterPro" id="IPR011053">
    <property type="entry name" value="Single_hybrid_motif"/>
</dbReference>
<keyword evidence="4 8" id="KW-0276">Fatty acid metabolism</keyword>
<feature type="domain" description="Lipoyl-binding" evidence="9">
    <location>
        <begin position="63"/>
        <end position="139"/>
    </location>
</feature>
<sequence length="144" mass="15854">MTENELDKLLTKLDESSFTSFEMTDGDFSLKITKDSSQAVVQPLPAANVPMDVESAPEKDENLEEIKAPFVGVVYFAPSEDEKPYIKVGGHVSKGDTVSLIEAMKMFNEVHSPVSGEIVDILVENGSMVEYDQPIARIRKTGEN</sequence>
<dbReference type="Proteomes" id="UP000305541">
    <property type="component" value="Unassembled WGS sequence"/>
</dbReference>
<organism evidence="10 11">
    <name type="scientific">Pediococcus stilesii</name>
    <dbReference type="NCBI Taxonomy" id="331679"/>
    <lineage>
        <taxon>Bacteria</taxon>
        <taxon>Bacillati</taxon>
        <taxon>Bacillota</taxon>
        <taxon>Bacilli</taxon>
        <taxon>Lactobacillales</taxon>
        <taxon>Lactobacillaceae</taxon>
        <taxon>Pediococcus</taxon>
    </lineage>
</organism>
<protein>
    <recommendedName>
        <fullName evidence="2 8">Biotin carboxyl carrier protein of acetyl-CoA carboxylase</fullName>
    </recommendedName>
</protein>
<evidence type="ECO:0000256" key="1">
    <source>
        <dbReference type="ARBA" id="ARBA00005194"/>
    </source>
</evidence>
<evidence type="ECO:0000259" key="9">
    <source>
        <dbReference type="PROSITE" id="PS50968"/>
    </source>
</evidence>
<evidence type="ECO:0000256" key="2">
    <source>
        <dbReference type="ARBA" id="ARBA00017562"/>
    </source>
</evidence>
<dbReference type="EMBL" id="VBTH01000006">
    <property type="protein sequence ID" value="TLQ04592.1"/>
    <property type="molecule type" value="Genomic_DNA"/>
</dbReference>
<dbReference type="PROSITE" id="PS50968">
    <property type="entry name" value="BIOTINYL_LIPOYL"/>
    <property type="match status" value="1"/>
</dbReference>
<evidence type="ECO:0000256" key="3">
    <source>
        <dbReference type="ARBA" id="ARBA00022516"/>
    </source>
</evidence>
<dbReference type="RefSeq" id="WP_138474146.1">
    <property type="nucleotide sequence ID" value="NZ_VBTH01000006.1"/>
</dbReference>
<keyword evidence="7 8" id="KW-0092">Biotin</keyword>
<evidence type="ECO:0000256" key="5">
    <source>
        <dbReference type="ARBA" id="ARBA00023098"/>
    </source>
</evidence>
<dbReference type="PANTHER" id="PTHR45266:SF3">
    <property type="entry name" value="OXALOACETATE DECARBOXYLASE ALPHA CHAIN"/>
    <property type="match status" value="1"/>
</dbReference>
<dbReference type="GO" id="GO:0006633">
    <property type="term" value="P:fatty acid biosynthetic process"/>
    <property type="evidence" value="ECO:0007669"/>
    <property type="project" value="UniProtKB-UniPathway"/>
</dbReference>
<evidence type="ECO:0000313" key="11">
    <source>
        <dbReference type="Proteomes" id="UP000305541"/>
    </source>
</evidence>
<dbReference type="InterPro" id="IPR001882">
    <property type="entry name" value="Biotin_BS"/>
</dbReference>
<dbReference type="Pfam" id="PF00364">
    <property type="entry name" value="Biotin_lipoyl"/>
    <property type="match status" value="1"/>
</dbReference>
<evidence type="ECO:0000256" key="7">
    <source>
        <dbReference type="ARBA" id="ARBA00023267"/>
    </source>
</evidence>
<gene>
    <name evidence="10" type="ORF">FEZ51_04290</name>
</gene>
<reference evidence="10 11" key="1">
    <citation type="submission" date="2019-05" db="EMBL/GenBank/DDBJ databases">
        <title>The metagenome of a microbial culture collection derived from dairy environment covers the genomic content of the human microbiome.</title>
        <authorList>
            <person name="Roder T."/>
            <person name="Wuthrich D."/>
            <person name="Sattari Z."/>
            <person name="Von Ah U."/>
            <person name="Bar C."/>
            <person name="Ronchi F."/>
            <person name="Macpherson A.J."/>
            <person name="Ganal-Vonarburg S.C."/>
            <person name="Bruggmann R."/>
            <person name="Vergeres G."/>
        </authorList>
    </citation>
    <scope>NUCLEOTIDE SEQUENCE [LARGE SCALE GENOMIC DNA]</scope>
    <source>
        <strain evidence="10 11">FAM 18815</strain>
    </source>
</reference>
<dbReference type="AlphaFoldDB" id="A0A5R9BXK1"/>
<evidence type="ECO:0000256" key="8">
    <source>
        <dbReference type="RuleBase" id="RU364072"/>
    </source>
</evidence>
<keyword evidence="3 8" id="KW-0444">Lipid biosynthesis</keyword>
<dbReference type="SUPFAM" id="SSF51230">
    <property type="entry name" value="Single hybrid motif"/>
    <property type="match status" value="1"/>
</dbReference>
<comment type="function">
    <text evidence="8">This protein is a component of the acetyl coenzyme A carboxylase complex; first, biotin carboxylase catalyzes the carboxylation of the carrier protein and then the transcarboxylase transfers the carboxyl group to form malonyl-CoA.</text>
</comment>